<protein>
    <submittedName>
        <fullName evidence="3">Sensor histidine kinase YesM</fullName>
    </submittedName>
</protein>
<organism evidence="3 4">
    <name type="scientific">Pedobacter cryoconitis</name>
    <dbReference type="NCBI Taxonomy" id="188932"/>
    <lineage>
        <taxon>Bacteria</taxon>
        <taxon>Pseudomonadati</taxon>
        <taxon>Bacteroidota</taxon>
        <taxon>Sphingobacteriia</taxon>
        <taxon>Sphingobacteriales</taxon>
        <taxon>Sphingobacteriaceae</taxon>
        <taxon>Pedobacter</taxon>
    </lineage>
</organism>
<accession>A0A7X0J3U5</accession>
<feature type="transmembrane region" description="Helical" evidence="1">
    <location>
        <begin position="115"/>
        <end position="135"/>
    </location>
</feature>
<dbReference type="Gene3D" id="3.30.565.10">
    <property type="entry name" value="Histidine kinase-like ATPase, C-terminal domain"/>
    <property type="match status" value="1"/>
</dbReference>
<dbReference type="GO" id="GO:0016020">
    <property type="term" value="C:membrane"/>
    <property type="evidence" value="ECO:0007669"/>
    <property type="project" value="InterPro"/>
</dbReference>
<dbReference type="InterPro" id="IPR050640">
    <property type="entry name" value="Bact_2-comp_sensor_kinase"/>
</dbReference>
<gene>
    <name evidence="3" type="ORF">HDF25_001428</name>
</gene>
<keyword evidence="1" id="KW-0472">Membrane</keyword>
<dbReference type="SUPFAM" id="SSF55874">
    <property type="entry name" value="ATPase domain of HSP90 chaperone/DNA topoisomerase II/histidine kinase"/>
    <property type="match status" value="1"/>
</dbReference>
<dbReference type="GO" id="GO:0000155">
    <property type="term" value="F:phosphorelay sensor kinase activity"/>
    <property type="evidence" value="ECO:0007669"/>
    <property type="project" value="InterPro"/>
</dbReference>
<dbReference type="InterPro" id="IPR036890">
    <property type="entry name" value="HATPase_C_sf"/>
</dbReference>
<name>A0A7X0J3U5_9SPHI</name>
<proteinExistence type="predicted"/>
<evidence type="ECO:0000256" key="1">
    <source>
        <dbReference type="SAM" id="Phobius"/>
    </source>
</evidence>
<evidence type="ECO:0000259" key="2">
    <source>
        <dbReference type="Pfam" id="PF06580"/>
    </source>
</evidence>
<reference evidence="3 4" key="1">
    <citation type="submission" date="2020-08" db="EMBL/GenBank/DDBJ databases">
        <title>Genomic Encyclopedia of Type Strains, Phase IV (KMG-V): Genome sequencing to study the core and pangenomes of soil and plant-associated prokaryotes.</title>
        <authorList>
            <person name="Whitman W."/>
        </authorList>
    </citation>
    <scope>NUCLEOTIDE SEQUENCE [LARGE SCALE GENOMIC DNA]</scope>
    <source>
        <strain evidence="3 4">M2T3</strain>
    </source>
</reference>
<dbReference type="EMBL" id="JACHCC010000003">
    <property type="protein sequence ID" value="MBB6499287.1"/>
    <property type="molecule type" value="Genomic_DNA"/>
</dbReference>
<keyword evidence="1" id="KW-0812">Transmembrane</keyword>
<evidence type="ECO:0000313" key="3">
    <source>
        <dbReference type="EMBL" id="MBB6499287.1"/>
    </source>
</evidence>
<keyword evidence="1" id="KW-1133">Transmembrane helix</keyword>
<feature type="transmembrane region" description="Helical" evidence="1">
    <location>
        <begin position="7"/>
        <end position="23"/>
    </location>
</feature>
<sequence>MKNQKNVLIHLSCWVLMVVYIYIGQLLKGLKTDILYFNYSVFVVHLIEFYICYLWVFPRFLKKGKGLYLVIGLCIAMGAFIALRYMIEQVLFSYFLGFQNYGPDTTMTFYIIDNLYYGSSYIFLAAAVWSVQNAFKSDKLNKQLKDEAIKAELSFLKSQINPHFLYNTLNYIYSLAIPVSDQLASAVLRLSDLMRYTLAESTDGKVSLAKEIDYLQSYIELFRMRFEPNFYVEFELTGVTEQQKIASLLLIPFIENAFKHGVLNEPEHPVRIQLQLQDKQLFFSVSNTINNHQKDRSSGIGLVNIHRRLDLIYPDKHELNIVRKGDVYQTTLVIKL</sequence>
<dbReference type="Proteomes" id="UP000521017">
    <property type="component" value="Unassembled WGS sequence"/>
</dbReference>
<evidence type="ECO:0000313" key="4">
    <source>
        <dbReference type="Proteomes" id="UP000521017"/>
    </source>
</evidence>
<keyword evidence="3" id="KW-0418">Kinase</keyword>
<feature type="transmembrane region" description="Helical" evidence="1">
    <location>
        <begin position="35"/>
        <end position="56"/>
    </location>
</feature>
<keyword evidence="3" id="KW-0808">Transferase</keyword>
<dbReference type="Pfam" id="PF06580">
    <property type="entry name" value="His_kinase"/>
    <property type="match status" value="1"/>
</dbReference>
<comment type="caution">
    <text evidence="3">The sequence shown here is derived from an EMBL/GenBank/DDBJ whole genome shotgun (WGS) entry which is preliminary data.</text>
</comment>
<dbReference type="PANTHER" id="PTHR34220:SF7">
    <property type="entry name" value="SENSOR HISTIDINE KINASE YPDA"/>
    <property type="match status" value="1"/>
</dbReference>
<dbReference type="RefSeq" id="WP_184624019.1">
    <property type="nucleotide sequence ID" value="NZ_JACHCC010000003.1"/>
</dbReference>
<dbReference type="AlphaFoldDB" id="A0A7X0J3U5"/>
<dbReference type="PANTHER" id="PTHR34220">
    <property type="entry name" value="SENSOR HISTIDINE KINASE YPDA"/>
    <property type="match status" value="1"/>
</dbReference>
<feature type="transmembrane region" description="Helical" evidence="1">
    <location>
        <begin position="68"/>
        <end position="87"/>
    </location>
</feature>
<dbReference type="InterPro" id="IPR010559">
    <property type="entry name" value="Sig_transdc_His_kin_internal"/>
</dbReference>
<feature type="domain" description="Signal transduction histidine kinase internal region" evidence="2">
    <location>
        <begin position="151"/>
        <end position="229"/>
    </location>
</feature>